<reference evidence="3 4" key="1">
    <citation type="submission" date="2020-08" db="EMBL/GenBank/DDBJ databases">
        <title>Genomic Encyclopedia of Type Strains, Phase IV (KMG-IV): sequencing the most valuable type-strain genomes for metagenomic binning, comparative biology and taxonomic classification.</title>
        <authorList>
            <person name="Goeker M."/>
        </authorList>
    </citation>
    <scope>NUCLEOTIDE SEQUENCE [LARGE SCALE GENOMIC DNA]</scope>
    <source>
        <strain evidence="3 4">DSM 5391</strain>
    </source>
</reference>
<feature type="compositionally biased region" description="Basic and acidic residues" evidence="1">
    <location>
        <begin position="399"/>
        <end position="418"/>
    </location>
</feature>
<proteinExistence type="predicted"/>
<dbReference type="PANTHER" id="PTHR30199">
    <property type="entry name" value="MFS FAMILY TRANSPORTER, PREDICTED SUBSTRATE BENZOATE"/>
    <property type="match status" value="1"/>
</dbReference>
<dbReference type="RefSeq" id="WP_184522534.1">
    <property type="nucleotide sequence ID" value="NZ_JACHGK010000001.1"/>
</dbReference>
<feature type="transmembrane region" description="Helical" evidence="2">
    <location>
        <begin position="21"/>
        <end position="42"/>
    </location>
</feature>
<keyword evidence="2" id="KW-0812">Transmembrane</keyword>
<feature type="transmembrane region" description="Helical" evidence="2">
    <location>
        <begin position="356"/>
        <end position="374"/>
    </location>
</feature>
<dbReference type="GO" id="GO:0005886">
    <property type="term" value="C:plasma membrane"/>
    <property type="evidence" value="ECO:0007669"/>
    <property type="project" value="TreeGrafter"/>
</dbReference>
<keyword evidence="2" id="KW-0472">Membrane</keyword>
<dbReference type="PROSITE" id="PS51257">
    <property type="entry name" value="PROKAR_LIPOPROTEIN"/>
    <property type="match status" value="1"/>
</dbReference>
<dbReference type="NCBIfam" id="TIGR00843">
    <property type="entry name" value="benE"/>
    <property type="match status" value="1"/>
</dbReference>
<keyword evidence="4" id="KW-1185">Reference proteome</keyword>
<accession>A0A7X0LV62</accession>
<organism evidence="3 4">
    <name type="scientific">Bacillus benzoevorans</name>
    <dbReference type="NCBI Taxonomy" id="1456"/>
    <lineage>
        <taxon>Bacteria</taxon>
        <taxon>Bacillati</taxon>
        <taxon>Bacillota</taxon>
        <taxon>Bacilli</taxon>
        <taxon>Bacillales</taxon>
        <taxon>Bacillaceae</taxon>
        <taxon>Bacillus</taxon>
    </lineage>
</organism>
<dbReference type="InterPro" id="IPR004711">
    <property type="entry name" value="Benzoate_Transporter"/>
</dbReference>
<feature type="transmembrane region" description="Helical" evidence="2">
    <location>
        <begin position="182"/>
        <end position="201"/>
    </location>
</feature>
<feature type="transmembrane region" description="Helical" evidence="2">
    <location>
        <begin position="256"/>
        <end position="278"/>
    </location>
</feature>
<feature type="transmembrane region" description="Helical" evidence="2">
    <location>
        <begin position="155"/>
        <end position="176"/>
    </location>
</feature>
<evidence type="ECO:0000313" key="4">
    <source>
        <dbReference type="Proteomes" id="UP000531594"/>
    </source>
</evidence>
<sequence>MKETVFRSSVKDLRQNLNVNTISAGLVAAIFGCTGPALIIIGGATSGGLTYAQTISWIFATYFFSGLLGIYLALKYRQPISGAHTIAGAVLVAGSLTHFSLNEAIGAYIVANIIVILLGASGLIDKAMKWIPRPIVMGMIVGVMIRFTTEMIKSVTISPLLAGSAILVFLLSQRYLKKVPPVLSALIVAVILAVATGAFNVQNVQNKLILPQFIMPEFSLDAIVSIGIPIALLIIATENAQAAGVLMAQGYKAPNTAMAVNGSIVGLIAALFGGHAINIAGPMTAICSAKEVGKKESRYAASVANGFFFSVFGLFAAFVVPFVIAMPSVIVTVIAGLAMLGVLINSLKTAFSDTKFQMGAFFALTIGMSGVNFFNIGAPLWAILGSLLVSFLVEKSHFASREKPENAKEESAPEEKVNQAKKASVETTA</sequence>
<evidence type="ECO:0000313" key="3">
    <source>
        <dbReference type="EMBL" id="MBB6443969.1"/>
    </source>
</evidence>
<comment type="caution">
    <text evidence="3">The sequence shown here is derived from an EMBL/GenBank/DDBJ whole genome shotgun (WGS) entry which is preliminary data.</text>
</comment>
<evidence type="ECO:0000256" key="1">
    <source>
        <dbReference type="SAM" id="MobiDB-lite"/>
    </source>
</evidence>
<feature type="transmembrane region" description="Helical" evidence="2">
    <location>
        <begin position="54"/>
        <end position="74"/>
    </location>
</feature>
<feature type="transmembrane region" description="Helical" evidence="2">
    <location>
        <begin position="299"/>
        <end position="318"/>
    </location>
</feature>
<dbReference type="PANTHER" id="PTHR30199:SF0">
    <property type="entry name" value="INNER MEMBRANE PROTEIN YDCO"/>
    <property type="match status" value="1"/>
</dbReference>
<evidence type="ECO:0000256" key="2">
    <source>
        <dbReference type="SAM" id="Phobius"/>
    </source>
</evidence>
<name>A0A7X0LV62_9BACI</name>
<feature type="transmembrane region" description="Helical" evidence="2">
    <location>
        <begin position="105"/>
        <end position="124"/>
    </location>
</feature>
<dbReference type="EMBL" id="JACHGK010000001">
    <property type="protein sequence ID" value="MBB6443969.1"/>
    <property type="molecule type" value="Genomic_DNA"/>
</dbReference>
<gene>
    <name evidence="3" type="ORF">HNR53_000557</name>
</gene>
<feature type="transmembrane region" description="Helical" evidence="2">
    <location>
        <begin position="213"/>
        <end position="236"/>
    </location>
</feature>
<dbReference type="AlphaFoldDB" id="A0A7X0LV62"/>
<dbReference type="Proteomes" id="UP000531594">
    <property type="component" value="Unassembled WGS sequence"/>
</dbReference>
<dbReference type="Pfam" id="PF03594">
    <property type="entry name" value="BenE"/>
    <property type="match status" value="1"/>
</dbReference>
<protein>
    <submittedName>
        <fullName evidence="3">Benzoate membrane transport protein</fullName>
    </submittedName>
</protein>
<keyword evidence="2" id="KW-1133">Transmembrane helix</keyword>
<dbReference type="GO" id="GO:0042925">
    <property type="term" value="F:benzoate transmembrane transporter activity"/>
    <property type="evidence" value="ECO:0007669"/>
    <property type="project" value="InterPro"/>
</dbReference>
<feature type="transmembrane region" description="Helical" evidence="2">
    <location>
        <begin position="324"/>
        <end position="344"/>
    </location>
</feature>
<feature type="region of interest" description="Disordered" evidence="1">
    <location>
        <begin position="399"/>
        <end position="429"/>
    </location>
</feature>